<reference evidence="2 3" key="1">
    <citation type="journal article" date="2021" name="Microbiol. Resour. Announc.">
        <title>Genome Sequences of Bacteriophages cd2, cd3, and cd4, which Specifically Target Carnobacterium divergens.</title>
        <authorList>
            <person name="Zhang P."/>
            <person name="Britton A.P."/>
            <person name="Visser K.A."/>
            <person name="Welke C.A."/>
            <person name="Wassink H."/>
            <person name="Prins E."/>
            <person name="Yang X."/>
            <person name="Martin-Visscher L.A."/>
        </authorList>
    </citation>
    <scope>NUCLEOTIDE SEQUENCE [LARGE SCALE GENOMIC DNA]</scope>
    <source>
        <strain evidence="3">cd2</strain>
    </source>
</reference>
<proteinExistence type="predicted"/>
<feature type="transmembrane region" description="Helical" evidence="1">
    <location>
        <begin position="7"/>
        <end position="27"/>
    </location>
</feature>
<gene>
    <name evidence="2" type="ORF">cd2_108</name>
</gene>
<evidence type="ECO:0000313" key="2">
    <source>
        <dbReference type="EMBL" id="QXP45124.1"/>
    </source>
</evidence>
<keyword evidence="3" id="KW-1185">Reference proteome</keyword>
<dbReference type="EMBL" id="MZ398135">
    <property type="protein sequence ID" value="QXP45124.1"/>
    <property type="molecule type" value="Genomic_DNA"/>
</dbReference>
<organism evidence="2 3">
    <name type="scientific">Carnobacterium phage cd2</name>
    <dbReference type="NCBI Taxonomy" id="2849244"/>
    <lineage>
        <taxon>Viruses</taxon>
        <taxon>Duplodnaviria</taxon>
        <taxon>Heunggongvirae</taxon>
        <taxon>Uroviricota</taxon>
        <taxon>Caudoviricetes</taxon>
        <taxon>Carnodivirus</taxon>
        <taxon>Carnodivirus cd2-like</taxon>
    </lineage>
</organism>
<feature type="transmembrane region" description="Helical" evidence="1">
    <location>
        <begin position="33"/>
        <end position="56"/>
    </location>
</feature>
<evidence type="ECO:0000313" key="3">
    <source>
        <dbReference type="Proteomes" id="UP000827445"/>
    </source>
</evidence>
<protein>
    <submittedName>
        <fullName evidence="2">Uncharacterized protein</fullName>
    </submittedName>
</protein>
<sequence length="59" mass="6520">MVKFLEVLVKVILALGILALVVLTLVLPAILGYIMVLFGAPVWVAIIVVIFIYILLDKR</sequence>
<keyword evidence="1" id="KW-0472">Membrane</keyword>
<accession>A0AAE7SPZ8</accession>
<evidence type="ECO:0000256" key="1">
    <source>
        <dbReference type="SAM" id="Phobius"/>
    </source>
</evidence>
<name>A0AAE7SPZ8_9CAUD</name>
<keyword evidence="1" id="KW-1133">Transmembrane helix</keyword>
<dbReference type="Proteomes" id="UP000827445">
    <property type="component" value="Segment"/>
</dbReference>
<keyword evidence="1" id="KW-0812">Transmembrane</keyword>